<evidence type="ECO:0000313" key="4">
    <source>
        <dbReference type="EMBL" id="XBP94942.1"/>
    </source>
</evidence>
<reference evidence="5" key="2">
    <citation type="submission" date="2024-06" db="EMBL/GenBank/DDBJ databases">
        <title>Micromonospora mangrovi CCTCC AA 2012012 genome sequences.</title>
        <authorList>
            <person name="Gao J."/>
        </authorList>
    </citation>
    <scope>NUCLEOTIDE SEQUENCE</scope>
    <source>
        <strain evidence="5">CCTCC AA 2012012</strain>
    </source>
</reference>
<accession>A0AAU7MBG0</accession>
<dbReference type="EMBL" id="CP159342">
    <property type="protein sequence ID" value="XCH75645.1"/>
    <property type="molecule type" value="Genomic_DNA"/>
</dbReference>
<sequence length="586" mass="61724">MTAADVRDSEPGDGRISTPSAARATAWSAAAPARPALPPLAPDRGSAAPDWSEVVEHFREGLIVCDADGVVRHVSPVAERLLPEVRTGEVLEASGLELFSGTGPAEFTHGDRRLRLRQVPLSAARCCWYVEDVTESVSRADALLAERARSAFLAVVGEKLGNPLHPDRAAAAVVRLAVPTLADVAVLVLAPRSGRARWWRASRSDDEAPAVDSGMLSATALPVAIAEGLSGAEPHTLDWLVEQAVEAGWLPGLTAAEATARVVPLPGRDDPAGVLLVARRAVRWYDEADVDLVRAFAGRAGAALTTAVLYRDQAEVADTLQASLVPVEPTAATGVQWGTAYRPAQAGLRIGGDFYGSHRLADGGSVFFLGDVSGKGVEAAVFTGQLRQCLQALHRVESQPGRLLKLLNDALLETTQAHGQGRFATMVLGVVRPHRDGSLTLTMAGGGHLPPLVLRASGEVEVVPLSGMLIGVVPDPRIGEVTVRLEPGETCLLYSDGVTEARGGRRGDEQFGTDRLLTAISGCARMPAPALAERIEQVTCDWLAHGDHDDIAVLALRATGTGARAPRHLHAVTTLARADDPRESSA</sequence>
<evidence type="ECO:0000256" key="1">
    <source>
        <dbReference type="ARBA" id="ARBA00022801"/>
    </source>
</evidence>
<dbReference type="RefSeq" id="WP_350935306.1">
    <property type="nucleotide sequence ID" value="NZ_CP157762.1"/>
</dbReference>
<dbReference type="EC" id="3.1.3.16" evidence="4"/>
<protein>
    <submittedName>
        <fullName evidence="4">PP2C family protein-serine/threonine phosphatase</fullName>
        <ecNumber evidence="4">3.1.3.16</ecNumber>
    </submittedName>
</protein>
<dbReference type="Gene3D" id="3.30.450.40">
    <property type="match status" value="1"/>
</dbReference>
<gene>
    <name evidence="5" type="ORF">ABUL08_06030</name>
    <name evidence="4" type="ORF">VK199_05985</name>
</gene>
<evidence type="ECO:0000313" key="5">
    <source>
        <dbReference type="EMBL" id="XCH75645.1"/>
    </source>
</evidence>
<feature type="compositionally biased region" description="Basic and acidic residues" evidence="2">
    <location>
        <begin position="1"/>
        <end position="13"/>
    </location>
</feature>
<feature type="compositionally biased region" description="Low complexity" evidence="2">
    <location>
        <begin position="18"/>
        <end position="34"/>
    </location>
</feature>
<dbReference type="PANTHER" id="PTHR43156">
    <property type="entry name" value="STAGE II SPORULATION PROTEIN E-RELATED"/>
    <property type="match status" value="1"/>
</dbReference>
<dbReference type="Gene3D" id="3.60.40.10">
    <property type="entry name" value="PPM-type phosphatase domain"/>
    <property type="match status" value="1"/>
</dbReference>
<dbReference type="SUPFAM" id="SSF81606">
    <property type="entry name" value="PP2C-like"/>
    <property type="match status" value="1"/>
</dbReference>
<evidence type="ECO:0000256" key="2">
    <source>
        <dbReference type="SAM" id="MobiDB-lite"/>
    </source>
</evidence>
<evidence type="ECO:0000259" key="3">
    <source>
        <dbReference type="SMART" id="SM00331"/>
    </source>
</evidence>
<dbReference type="PANTHER" id="PTHR43156:SF2">
    <property type="entry name" value="STAGE II SPORULATION PROTEIN E"/>
    <property type="match status" value="1"/>
</dbReference>
<dbReference type="InterPro" id="IPR036457">
    <property type="entry name" value="PPM-type-like_dom_sf"/>
</dbReference>
<proteinExistence type="predicted"/>
<dbReference type="InterPro" id="IPR001932">
    <property type="entry name" value="PPM-type_phosphatase-like_dom"/>
</dbReference>
<dbReference type="InterPro" id="IPR052016">
    <property type="entry name" value="Bact_Sigma-Reg"/>
</dbReference>
<dbReference type="Pfam" id="PF07228">
    <property type="entry name" value="SpoIIE"/>
    <property type="match status" value="1"/>
</dbReference>
<organism evidence="4">
    <name type="scientific">Micromonospora sp. CCTCC AA 2012012</name>
    <dbReference type="NCBI Taxonomy" id="3111921"/>
    <lineage>
        <taxon>Bacteria</taxon>
        <taxon>Bacillati</taxon>
        <taxon>Actinomycetota</taxon>
        <taxon>Actinomycetes</taxon>
        <taxon>Micromonosporales</taxon>
        <taxon>Micromonosporaceae</taxon>
        <taxon>Micromonospora</taxon>
    </lineage>
</organism>
<reference evidence="4" key="1">
    <citation type="submission" date="2024-01" db="EMBL/GenBank/DDBJ databases">
        <title>The genome sequence of Micromonospora mangrovi CCTCC AA 2012012.</title>
        <authorList>
            <person name="Gao J."/>
        </authorList>
    </citation>
    <scope>NUCLEOTIDE SEQUENCE</scope>
    <source>
        <strain evidence="4">CCTCC AA 2012012</strain>
    </source>
</reference>
<dbReference type="EMBL" id="CP157762">
    <property type="protein sequence ID" value="XBP94942.1"/>
    <property type="molecule type" value="Genomic_DNA"/>
</dbReference>
<dbReference type="InterPro" id="IPR029016">
    <property type="entry name" value="GAF-like_dom_sf"/>
</dbReference>
<dbReference type="SUPFAM" id="SSF55781">
    <property type="entry name" value="GAF domain-like"/>
    <property type="match status" value="1"/>
</dbReference>
<dbReference type="SMART" id="SM00331">
    <property type="entry name" value="PP2C_SIG"/>
    <property type="match status" value="1"/>
</dbReference>
<feature type="region of interest" description="Disordered" evidence="2">
    <location>
        <begin position="1"/>
        <end position="48"/>
    </location>
</feature>
<dbReference type="GO" id="GO:0004722">
    <property type="term" value="F:protein serine/threonine phosphatase activity"/>
    <property type="evidence" value="ECO:0007669"/>
    <property type="project" value="UniProtKB-EC"/>
</dbReference>
<dbReference type="AlphaFoldDB" id="A0AAU7MBG0"/>
<keyword evidence="1 4" id="KW-0378">Hydrolase</keyword>
<name>A0AAU7MBG0_9ACTN</name>
<feature type="domain" description="PPM-type phosphatase" evidence="3">
    <location>
        <begin position="335"/>
        <end position="558"/>
    </location>
</feature>